<gene>
    <name evidence="1" type="ORF">AM1BK_24630</name>
</gene>
<dbReference type="RefSeq" id="WP_191273192.1">
    <property type="nucleotide sequence ID" value="NZ_BNDS01000009.1"/>
</dbReference>
<keyword evidence="2" id="KW-1185">Reference proteome</keyword>
<dbReference type="Proteomes" id="UP000637074">
    <property type="component" value="Unassembled WGS sequence"/>
</dbReference>
<name>A0ABQ3N8M3_9BACI</name>
<organism evidence="1 2">
    <name type="scientific">Neobacillus kokaensis</name>
    <dbReference type="NCBI Taxonomy" id="2759023"/>
    <lineage>
        <taxon>Bacteria</taxon>
        <taxon>Bacillati</taxon>
        <taxon>Bacillota</taxon>
        <taxon>Bacilli</taxon>
        <taxon>Bacillales</taxon>
        <taxon>Bacillaceae</taxon>
        <taxon>Neobacillus</taxon>
    </lineage>
</organism>
<comment type="caution">
    <text evidence="1">The sequence shown here is derived from an EMBL/GenBank/DDBJ whole genome shotgun (WGS) entry which is preliminary data.</text>
</comment>
<protein>
    <submittedName>
        <fullName evidence="1">Uncharacterized protein</fullName>
    </submittedName>
</protein>
<evidence type="ECO:0000313" key="1">
    <source>
        <dbReference type="EMBL" id="GHH98920.1"/>
    </source>
</evidence>
<reference evidence="1 2" key="1">
    <citation type="journal article" date="2022" name="Int. J. Syst. Evol. Microbiol.">
        <title>Neobacillus kokaensis sp. nov., isolated from soil.</title>
        <authorList>
            <person name="Yuki K."/>
            <person name="Matsubara H."/>
            <person name="Yamaguchi S."/>
        </authorList>
    </citation>
    <scope>NUCLEOTIDE SEQUENCE [LARGE SCALE GENOMIC DNA]</scope>
    <source>
        <strain evidence="1 2">LOB 377</strain>
    </source>
</reference>
<proteinExistence type="predicted"/>
<evidence type="ECO:0000313" key="2">
    <source>
        <dbReference type="Proteomes" id="UP000637074"/>
    </source>
</evidence>
<sequence length="66" mass="7794">MKKENEAIEANQQMDEIFNDNDSRHFRGDSEAETANHQINEQFYENKKEINSLPFQIESNIPPIKK</sequence>
<accession>A0ABQ3N8M3</accession>
<dbReference type="EMBL" id="BNDS01000009">
    <property type="protein sequence ID" value="GHH98920.1"/>
    <property type="molecule type" value="Genomic_DNA"/>
</dbReference>